<dbReference type="RefSeq" id="WP_047905340.1">
    <property type="nucleotide sequence ID" value="NZ_CP011807.3"/>
</dbReference>
<evidence type="ECO:0000313" key="2">
    <source>
        <dbReference type="Proteomes" id="UP000035651"/>
    </source>
</evidence>
<accession>A0A0H3WPG0</accession>
<protein>
    <submittedName>
        <fullName evidence="1">Uncharacterized protein</fullName>
    </submittedName>
</protein>
<dbReference type="EMBL" id="CP011807">
    <property type="protein sequence ID" value="AKM29400.1"/>
    <property type="molecule type" value="Genomic_DNA"/>
</dbReference>
<dbReference type="Proteomes" id="UP000035651">
    <property type="component" value="Chromosome"/>
</dbReference>
<name>A0A0H3WPG0_9BURK</name>
<reference evidence="1" key="1">
    <citation type="submission" date="2016-06" db="EMBL/GenBank/DDBJ databases">
        <title>Complete Genome Sequence of Pandoraea faecigallinarum DSM-23572.</title>
        <authorList>
            <person name="Yong D."/>
            <person name="Ee R."/>
            <person name="Lim Y.-L."/>
            <person name="Yin W.-F."/>
            <person name="Chan K.-G."/>
        </authorList>
    </citation>
    <scope>NUCLEOTIDE SEQUENCE</scope>
    <source>
        <strain evidence="1">DSM 23572</strain>
    </source>
</reference>
<keyword evidence="2" id="KW-1185">Reference proteome</keyword>
<dbReference type="STRING" id="656179.AB870_03495"/>
<sequence>MQYDKLPYVGDICSTGFELRTASADAISAVEVAAGYGDSGKASAATLRDFFIACANACHAVTGATKTVKVA</sequence>
<organism evidence="1 2">
    <name type="scientific">Pandoraea faecigallinarum</name>
    <dbReference type="NCBI Taxonomy" id="656179"/>
    <lineage>
        <taxon>Bacteria</taxon>
        <taxon>Pseudomonadati</taxon>
        <taxon>Pseudomonadota</taxon>
        <taxon>Betaproteobacteria</taxon>
        <taxon>Burkholderiales</taxon>
        <taxon>Burkholderiaceae</taxon>
        <taxon>Pandoraea</taxon>
    </lineage>
</organism>
<dbReference type="KEGG" id="pfg:AB870_03495"/>
<gene>
    <name evidence="1" type="ORF">AB870_03495</name>
</gene>
<proteinExistence type="predicted"/>
<evidence type="ECO:0000313" key="1">
    <source>
        <dbReference type="EMBL" id="AKM29400.1"/>
    </source>
</evidence>
<dbReference type="PATRIC" id="fig|656179.3.peg.765"/>
<dbReference type="AlphaFoldDB" id="A0A0H3WPG0"/>